<accession>A0A934ITK9</accession>
<evidence type="ECO:0000256" key="3">
    <source>
        <dbReference type="ARBA" id="ARBA00023027"/>
    </source>
</evidence>
<dbReference type="Proteomes" id="UP000609531">
    <property type="component" value="Unassembled WGS sequence"/>
</dbReference>
<feature type="domain" description="D-isomer specific 2-hydroxyacid dehydrogenase catalytic" evidence="5">
    <location>
        <begin position="4"/>
        <end position="310"/>
    </location>
</feature>
<feature type="domain" description="D-isomer specific 2-hydroxyacid dehydrogenase NAD-binding" evidence="6">
    <location>
        <begin position="107"/>
        <end position="279"/>
    </location>
</feature>
<keyword evidence="2 4" id="KW-0560">Oxidoreductase</keyword>
<dbReference type="PANTHER" id="PTHR10996">
    <property type="entry name" value="2-HYDROXYACID DEHYDROGENASE-RELATED"/>
    <property type="match status" value="1"/>
</dbReference>
<comment type="similarity">
    <text evidence="4">Belongs to the D-isomer specific 2-hydroxyacid dehydrogenase family.</text>
</comment>
<evidence type="ECO:0000256" key="2">
    <source>
        <dbReference type="ARBA" id="ARBA00023002"/>
    </source>
</evidence>
<dbReference type="FunFam" id="3.40.50.720:FF:000213">
    <property type="entry name" value="Putative 2-hydroxyacid dehydrogenase"/>
    <property type="match status" value="1"/>
</dbReference>
<evidence type="ECO:0000256" key="1">
    <source>
        <dbReference type="ARBA" id="ARBA00022857"/>
    </source>
</evidence>
<keyword evidence="3" id="KW-0520">NAD</keyword>
<dbReference type="GO" id="GO:0005829">
    <property type="term" value="C:cytosol"/>
    <property type="evidence" value="ECO:0007669"/>
    <property type="project" value="TreeGrafter"/>
</dbReference>
<keyword evidence="8" id="KW-1185">Reference proteome</keyword>
<dbReference type="GO" id="GO:0051287">
    <property type="term" value="F:NAD binding"/>
    <property type="evidence" value="ECO:0007669"/>
    <property type="project" value="InterPro"/>
</dbReference>
<protein>
    <submittedName>
        <fullName evidence="7">2-hydroxyacid dehydrogenase</fullName>
    </submittedName>
</protein>
<gene>
    <name evidence="7" type="ORF">JCR33_22965</name>
</gene>
<evidence type="ECO:0000313" key="7">
    <source>
        <dbReference type="EMBL" id="MBJ3778581.1"/>
    </source>
</evidence>
<dbReference type="InterPro" id="IPR006139">
    <property type="entry name" value="D-isomer_2_OHA_DH_cat_dom"/>
</dbReference>
<dbReference type="Pfam" id="PF00389">
    <property type="entry name" value="2-Hacid_dh"/>
    <property type="match status" value="1"/>
</dbReference>
<dbReference type="RefSeq" id="WP_198884487.1">
    <property type="nucleotide sequence ID" value="NZ_JAEKJA010000032.1"/>
</dbReference>
<evidence type="ECO:0000313" key="8">
    <source>
        <dbReference type="Proteomes" id="UP000609531"/>
    </source>
</evidence>
<dbReference type="Gene3D" id="3.40.50.720">
    <property type="entry name" value="NAD(P)-binding Rossmann-like Domain"/>
    <property type="match status" value="2"/>
</dbReference>
<dbReference type="InterPro" id="IPR050223">
    <property type="entry name" value="D-isomer_2-hydroxyacid_DH"/>
</dbReference>
<dbReference type="SUPFAM" id="SSF51735">
    <property type="entry name" value="NAD(P)-binding Rossmann-fold domains"/>
    <property type="match status" value="1"/>
</dbReference>
<dbReference type="Pfam" id="PF02826">
    <property type="entry name" value="2-Hacid_dh_C"/>
    <property type="match status" value="1"/>
</dbReference>
<name>A0A934ITK9_9HYPH</name>
<dbReference type="InterPro" id="IPR006140">
    <property type="entry name" value="D-isomer_DH_NAD-bd"/>
</dbReference>
<proteinExistence type="inferred from homology"/>
<organism evidence="7 8">
    <name type="scientific">Acuticoccus mangrovi</name>
    <dbReference type="NCBI Taxonomy" id="2796142"/>
    <lineage>
        <taxon>Bacteria</taxon>
        <taxon>Pseudomonadati</taxon>
        <taxon>Pseudomonadota</taxon>
        <taxon>Alphaproteobacteria</taxon>
        <taxon>Hyphomicrobiales</taxon>
        <taxon>Amorphaceae</taxon>
        <taxon>Acuticoccus</taxon>
    </lineage>
</organism>
<dbReference type="AlphaFoldDB" id="A0A934ITK9"/>
<dbReference type="GO" id="GO:0016618">
    <property type="term" value="F:hydroxypyruvate reductase [NAD(P)H] activity"/>
    <property type="evidence" value="ECO:0007669"/>
    <property type="project" value="TreeGrafter"/>
</dbReference>
<evidence type="ECO:0000259" key="5">
    <source>
        <dbReference type="Pfam" id="PF00389"/>
    </source>
</evidence>
<dbReference type="GO" id="GO:0030267">
    <property type="term" value="F:glyoxylate reductase (NADPH) activity"/>
    <property type="evidence" value="ECO:0007669"/>
    <property type="project" value="TreeGrafter"/>
</dbReference>
<dbReference type="InterPro" id="IPR036291">
    <property type="entry name" value="NAD(P)-bd_dom_sf"/>
</dbReference>
<dbReference type="CDD" id="cd12156">
    <property type="entry name" value="HPPR"/>
    <property type="match status" value="1"/>
</dbReference>
<dbReference type="EMBL" id="JAEKJA010000032">
    <property type="protein sequence ID" value="MBJ3778581.1"/>
    <property type="molecule type" value="Genomic_DNA"/>
</dbReference>
<evidence type="ECO:0000256" key="4">
    <source>
        <dbReference type="RuleBase" id="RU003719"/>
    </source>
</evidence>
<keyword evidence="1" id="KW-0521">NADP</keyword>
<comment type="caution">
    <text evidence="7">The sequence shown here is derived from an EMBL/GenBank/DDBJ whole genome shotgun (WGS) entry which is preliminary data.</text>
</comment>
<dbReference type="SUPFAM" id="SSF52283">
    <property type="entry name" value="Formate/glycerate dehydrogenase catalytic domain-like"/>
    <property type="match status" value="1"/>
</dbReference>
<evidence type="ECO:0000259" key="6">
    <source>
        <dbReference type="Pfam" id="PF02826"/>
    </source>
</evidence>
<reference evidence="7" key="1">
    <citation type="submission" date="2020-12" db="EMBL/GenBank/DDBJ databases">
        <title>Bacterial taxonomy.</title>
        <authorList>
            <person name="Pan X."/>
        </authorList>
    </citation>
    <scope>NUCLEOTIDE SEQUENCE</scope>
    <source>
        <strain evidence="7">B2012</strain>
    </source>
</reference>
<sequence>MVDVLVTRPLLKSAMERLDRTFTVHKLYEADDQDAFLSAVGTKIRGVATNGNIGCPPEVLNRTPNLEIVSSFGVGYDGIDVEACRSRGIRVTNTPDVLNDAMAELTLGLMLAVCREIPQAHNYVLQGKWPSGPYHLTRELTGKTLGILGLGRIGKEVARRAQAFKMQVIYHGRNEQPHEPYTYYGDLADMAAASDWLVCIVPGGPATDGMVNTAVLDALGPEGVFINVGRGSTVDEAALIAALKEGRLGAAGLDVFADEPNVPEALKAMPNVVLSPHQGSATHKTRFMMGDLVVENLVAHFDGRPVLTPVA</sequence>
<dbReference type="PANTHER" id="PTHR10996:SF178">
    <property type="entry name" value="2-HYDROXYACID DEHYDROGENASE YGL185C-RELATED"/>
    <property type="match status" value="1"/>
</dbReference>